<dbReference type="PANTHER" id="PTHR12835:SF5">
    <property type="entry name" value="BIOTIN--PROTEIN LIGASE"/>
    <property type="match status" value="1"/>
</dbReference>
<dbReference type="GO" id="GO:0004077">
    <property type="term" value="F:biotin--[biotin carboxyl-carrier protein] ligase activity"/>
    <property type="evidence" value="ECO:0007669"/>
    <property type="project" value="UniProtKB-EC"/>
</dbReference>
<dbReference type="Gene3D" id="3.30.930.10">
    <property type="entry name" value="Bira Bifunctional Protein, Domain 2"/>
    <property type="match status" value="1"/>
</dbReference>
<dbReference type="InterPro" id="IPR004408">
    <property type="entry name" value="Biotin_CoA_COase_ligase"/>
</dbReference>
<evidence type="ECO:0000256" key="3">
    <source>
        <dbReference type="ARBA" id="ARBA00024227"/>
    </source>
</evidence>
<dbReference type="EMBL" id="FUHU01000020">
    <property type="protein sequence ID" value="SJM54114.1"/>
    <property type="molecule type" value="Genomic_DNA"/>
</dbReference>
<dbReference type="Pfam" id="PF02237">
    <property type="entry name" value="BPL_C"/>
    <property type="match status" value="1"/>
</dbReference>
<dbReference type="PROSITE" id="PS51733">
    <property type="entry name" value="BPL_LPL_CATALYTIC"/>
    <property type="match status" value="1"/>
</dbReference>
<evidence type="ECO:0000256" key="2">
    <source>
        <dbReference type="ARBA" id="ARBA00023267"/>
    </source>
</evidence>
<keyword evidence="2" id="KW-0092">Biotin</keyword>
<dbReference type="Pfam" id="PF03099">
    <property type="entry name" value="BPL_LplA_LipB"/>
    <property type="match status" value="1"/>
</dbReference>
<keyword evidence="1 5" id="KW-0436">Ligase</keyword>
<dbReference type="PANTHER" id="PTHR12835">
    <property type="entry name" value="BIOTIN PROTEIN LIGASE"/>
    <property type="match status" value="1"/>
</dbReference>
<evidence type="ECO:0000256" key="1">
    <source>
        <dbReference type="ARBA" id="ARBA00022598"/>
    </source>
</evidence>
<reference evidence="5 6" key="1">
    <citation type="submission" date="2017-02" db="EMBL/GenBank/DDBJ databases">
        <authorList>
            <person name="Peterson S.W."/>
        </authorList>
    </citation>
    <scope>NUCLEOTIDE SEQUENCE [LARGE SCALE GENOMIC DNA]</scope>
    <source>
        <strain evidence="5 6">LMG 22410</strain>
    </source>
</reference>
<name>A0A1R4FDV7_9MICO</name>
<dbReference type="GO" id="GO:0005737">
    <property type="term" value="C:cytoplasm"/>
    <property type="evidence" value="ECO:0007669"/>
    <property type="project" value="TreeGrafter"/>
</dbReference>
<dbReference type="Gene3D" id="2.30.30.100">
    <property type="match status" value="1"/>
</dbReference>
<dbReference type="SUPFAM" id="SSF55681">
    <property type="entry name" value="Class II aaRS and biotin synthetases"/>
    <property type="match status" value="1"/>
</dbReference>
<accession>A0A1R4FDV7</accession>
<evidence type="ECO:0000313" key="5">
    <source>
        <dbReference type="EMBL" id="SJM54114.1"/>
    </source>
</evidence>
<evidence type="ECO:0000259" key="4">
    <source>
        <dbReference type="PROSITE" id="PS51733"/>
    </source>
</evidence>
<dbReference type="Proteomes" id="UP000195787">
    <property type="component" value="Unassembled WGS sequence"/>
</dbReference>
<dbReference type="InterPro" id="IPR003142">
    <property type="entry name" value="BPL_C"/>
</dbReference>
<sequence>MYAQTPSTFQHADPAAAEWTTWATLNQTAGRGRRDRTWQSTPGESLAACVLVKPEQGMTWLPLAAGLALVRALRPLVAHPVGVKWPNDVQIEIDGEARKVAGILCEMRDGAVVVGFGVNLVQQADALLPTAVSLRQAGAEGEATALAERVLDDMRAHLRELAGQLGTPALREQIEAECLTLGLDVRAELPGDRMIRGRAVRLDDDGGLVIDTDAGETAVVAGDVVHLRPEAWQSARTGGEQAD</sequence>
<evidence type="ECO:0000313" key="6">
    <source>
        <dbReference type="Proteomes" id="UP000195787"/>
    </source>
</evidence>
<dbReference type="EC" id="6.3.4.15" evidence="3"/>
<dbReference type="NCBIfam" id="TIGR00121">
    <property type="entry name" value="birA_ligase"/>
    <property type="match status" value="1"/>
</dbReference>
<dbReference type="CDD" id="cd16442">
    <property type="entry name" value="BPL"/>
    <property type="match status" value="1"/>
</dbReference>
<organism evidence="5 6">
    <name type="scientific">Agrococcus casei LMG 22410</name>
    <dbReference type="NCBI Taxonomy" id="1255656"/>
    <lineage>
        <taxon>Bacteria</taxon>
        <taxon>Bacillati</taxon>
        <taxon>Actinomycetota</taxon>
        <taxon>Actinomycetes</taxon>
        <taxon>Micrococcales</taxon>
        <taxon>Microbacteriaceae</taxon>
        <taxon>Agrococcus</taxon>
    </lineage>
</organism>
<dbReference type="InterPro" id="IPR045864">
    <property type="entry name" value="aa-tRNA-synth_II/BPL/LPL"/>
</dbReference>
<gene>
    <name evidence="5" type="ORF">CZ674_04105</name>
</gene>
<dbReference type="InterPro" id="IPR004143">
    <property type="entry name" value="BPL_LPL_catalytic"/>
</dbReference>
<proteinExistence type="predicted"/>
<keyword evidence="6" id="KW-1185">Reference proteome</keyword>
<protein>
    <recommendedName>
        <fullName evidence="3">biotin--[biotin carboxyl-carrier protein] ligase</fullName>
        <ecNumber evidence="3">6.3.4.15</ecNumber>
    </recommendedName>
</protein>
<dbReference type="AlphaFoldDB" id="A0A1R4FDV7"/>
<feature type="domain" description="BPL/LPL catalytic" evidence="4">
    <location>
        <begin position="1"/>
        <end position="162"/>
    </location>
</feature>